<sequence length="60" mass="6574">MSSMISTAMHPSRMKSVRCCSLVPICHRRARFNCAEYVSTASWASSLSCASWCPISGGWS</sequence>
<reference evidence="1" key="1">
    <citation type="journal article" date="2015" name="Front. Microbiol.">
        <title>Combining genomic sequencing methods to explore viral diversity and reveal potential virus-host interactions.</title>
        <authorList>
            <person name="Chow C.E."/>
            <person name="Winget D.M."/>
            <person name="White R.A.III."/>
            <person name="Hallam S.J."/>
            <person name="Suttle C.A."/>
        </authorList>
    </citation>
    <scope>NUCLEOTIDE SEQUENCE</scope>
    <source>
        <strain evidence="1">Oxic1_6</strain>
    </source>
</reference>
<organism evidence="1">
    <name type="scientific">uncultured marine virus</name>
    <dbReference type="NCBI Taxonomy" id="186617"/>
    <lineage>
        <taxon>Viruses</taxon>
        <taxon>environmental samples</taxon>
    </lineage>
</organism>
<protein>
    <submittedName>
        <fullName evidence="1">Uncharacterized protein</fullName>
    </submittedName>
</protein>
<proteinExistence type="predicted"/>
<evidence type="ECO:0000313" key="1">
    <source>
        <dbReference type="EMBL" id="AKH48018.1"/>
    </source>
</evidence>
<name>A0A0F7L8V9_9VIRU</name>
<dbReference type="EMBL" id="KR029601">
    <property type="protein sequence ID" value="AKH48018.1"/>
    <property type="molecule type" value="Genomic_DNA"/>
</dbReference>
<accession>A0A0F7L8V9</accession>
<reference evidence="1" key="2">
    <citation type="submission" date="2015-03" db="EMBL/GenBank/DDBJ databases">
        <authorList>
            <person name="Chow C.-E.T."/>
            <person name="Winget D.M."/>
            <person name="White R.A.III."/>
            <person name="Hallam S.J."/>
            <person name="Suttle C.A."/>
        </authorList>
    </citation>
    <scope>NUCLEOTIDE SEQUENCE</scope>
    <source>
        <strain evidence="1">Oxic1_6</strain>
    </source>
</reference>